<dbReference type="InterPro" id="IPR023936">
    <property type="entry name" value="RutE-like"/>
</dbReference>
<dbReference type="InterPro" id="IPR000415">
    <property type="entry name" value="Nitroreductase-like"/>
</dbReference>
<comment type="similarity">
    <text evidence="5">Belongs to the nitroreductase family. HadB/RutE subfamily.</text>
</comment>
<dbReference type="Pfam" id="PF00881">
    <property type="entry name" value="Nitroreductase"/>
    <property type="match status" value="1"/>
</dbReference>
<dbReference type="Gene3D" id="3.40.109.10">
    <property type="entry name" value="NADH Oxidase"/>
    <property type="match status" value="1"/>
</dbReference>
<dbReference type="NCBIfam" id="NF003768">
    <property type="entry name" value="PRK05365.1"/>
    <property type="match status" value="1"/>
</dbReference>
<evidence type="ECO:0000256" key="5">
    <source>
        <dbReference type="HAMAP-Rule" id="MF_01204"/>
    </source>
</evidence>
<keyword evidence="4 5" id="KW-0560">Oxidoreductase</keyword>
<dbReference type="InterPro" id="IPR050461">
    <property type="entry name" value="Nitroreductase_HadB/RutE"/>
</dbReference>
<dbReference type="CDD" id="cd02148">
    <property type="entry name" value="RutE-like"/>
    <property type="match status" value="1"/>
</dbReference>
<comment type="caution">
    <text evidence="7">The sequence shown here is derived from an EMBL/GenBank/DDBJ whole genome shotgun (WGS) entry which is preliminary data.</text>
</comment>
<reference evidence="7 8" key="1">
    <citation type="submission" date="2023-07" db="EMBL/GenBank/DDBJ databases">
        <authorList>
            <person name="Kim M.K."/>
        </authorList>
    </citation>
    <scope>NUCLEOTIDE SEQUENCE [LARGE SCALE GENOMIC DNA]</scope>
    <source>
        <strain evidence="7 8">KR1UV-12</strain>
    </source>
</reference>
<evidence type="ECO:0000313" key="8">
    <source>
        <dbReference type="Proteomes" id="UP001230685"/>
    </source>
</evidence>
<proteinExistence type="inferred from homology"/>
<gene>
    <name evidence="7" type="ORF">Q5H91_13510</name>
</gene>
<evidence type="ECO:0000256" key="3">
    <source>
        <dbReference type="ARBA" id="ARBA00022857"/>
    </source>
</evidence>
<comment type="cofactor">
    <cofactor evidence="5">
        <name>FMN</name>
        <dbReference type="ChEBI" id="CHEBI:58210"/>
    </cofactor>
</comment>
<sequence>MATAFDTPLDQAALDQLFVEARTFNHYTDRPVSEADLRAIWDLTKMGPTSANQLPARFVWCTSPEAKERLALCASDSNADKIRAAPVSLVIGMDTEFHEYLPQLFPHADAKSWFDGNRELREASAFRNSSLQGGYFILAARALGFGTGPMSGFDAGAVDKAFFADQPSVRTNFIATLGHGDTAKLHDRSPRPAFETFNRIV</sequence>
<keyword evidence="5" id="KW-0520">NAD</keyword>
<evidence type="ECO:0000313" key="7">
    <source>
        <dbReference type="EMBL" id="MDP1028236.1"/>
    </source>
</evidence>
<dbReference type="InterPro" id="IPR029479">
    <property type="entry name" value="Nitroreductase"/>
</dbReference>
<evidence type="ECO:0000259" key="6">
    <source>
        <dbReference type="Pfam" id="PF00881"/>
    </source>
</evidence>
<dbReference type="SUPFAM" id="SSF55469">
    <property type="entry name" value="FMN-dependent nitroreductase-like"/>
    <property type="match status" value="1"/>
</dbReference>
<protein>
    <recommendedName>
        <fullName evidence="5">Putative NADH dehydrogenase/NAD(P)H nitroreductase Q5H91_13510</fullName>
        <ecNumber evidence="5">1.-.-.-</ecNumber>
    </recommendedName>
</protein>
<accession>A0ABT9EMS3</accession>
<keyword evidence="8" id="KW-1185">Reference proteome</keyword>
<dbReference type="RefSeq" id="WP_305173958.1">
    <property type="nucleotide sequence ID" value="NZ_JAUUDS010000008.1"/>
</dbReference>
<dbReference type="PANTHER" id="PTHR43543:SF1">
    <property type="entry name" value="MALONIC SEMIALDEHYDE REDUCTASE RUTE-RELATED"/>
    <property type="match status" value="1"/>
</dbReference>
<name>A0ABT9EMS3_9SPHN</name>
<dbReference type="EMBL" id="JAUUDS010000008">
    <property type="protein sequence ID" value="MDP1028236.1"/>
    <property type="molecule type" value="Genomic_DNA"/>
</dbReference>
<organism evidence="7 8">
    <name type="scientific">Sphingomonas aurea</name>
    <dbReference type="NCBI Taxonomy" id="3063994"/>
    <lineage>
        <taxon>Bacteria</taxon>
        <taxon>Pseudomonadati</taxon>
        <taxon>Pseudomonadota</taxon>
        <taxon>Alphaproteobacteria</taxon>
        <taxon>Sphingomonadales</taxon>
        <taxon>Sphingomonadaceae</taxon>
        <taxon>Sphingomonas</taxon>
    </lineage>
</organism>
<keyword evidence="3 5" id="KW-0521">NADP</keyword>
<evidence type="ECO:0000256" key="2">
    <source>
        <dbReference type="ARBA" id="ARBA00022643"/>
    </source>
</evidence>
<evidence type="ECO:0000256" key="4">
    <source>
        <dbReference type="ARBA" id="ARBA00023002"/>
    </source>
</evidence>
<keyword evidence="1 5" id="KW-0285">Flavoprotein</keyword>
<keyword evidence="2 5" id="KW-0288">FMN</keyword>
<feature type="domain" description="Nitroreductase" evidence="6">
    <location>
        <begin position="22"/>
        <end position="165"/>
    </location>
</feature>
<dbReference type="PANTHER" id="PTHR43543">
    <property type="entry name" value="MALONIC SEMIALDEHYDE REDUCTASE RUTE-RELATED"/>
    <property type="match status" value="1"/>
</dbReference>
<dbReference type="Proteomes" id="UP001230685">
    <property type="component" value="Unassembled WGS sequence"/>
</dbReference>
<dbReference type="HAMAP" id="MF_01204">
    <property type="entry name" value="Oxidoreductase_RutE_HadB"/>
    <property type="match status" value="1"/>
</dbReference>
<dbReference type="GO" id="GO:0035527">
    <property type="term" value="F:3-hydroxypropionate dehydrogenase (NADP+) activity"/>
    <property type="evidence" value="ECO:0007669"/>
    <property type="project" value="UniProtKB-EC"/>
</dbReference>
<dbReference type="EC" id="1.-.-.-" evidence="5"/>
<evidence type="ECO:0000256" key="1">
    <source>
        <dbReference type="ARBA" id="ARBA00022630"/>
    </source>
</evidence>